<name>A0A507FM78_9FUNG</name>
<keyword evidence="1" id="KW-0482">Metalloprotease</keyword>
<dbReference type="GO" id="GO:0046872">
    <property type="term" value="F:metal ion binding"/>
    <property type="evidence" value="ECO:0007669"/>
    <property type="project" value="UniProtKB-UniRule"/>
</dbReference>
<proteinExistence type="inferred from homology"/>
<dbReference type="Gene3D" id="3.20.20.140">
    <property type="entry name" value="Metal-dependent hydrolases"/>
    <property type="match status" value="1"/>
</dbReference>
<dbReference type="SUPFAM" id="SSF51556">
    <property type="entry name" value="Metallo-dependent hydrolases"/>
    <property type="match status" value="1"/>
</dbReference>
<keyword evidence="1" id="KW-0378">Hydrolase</keyword>
<evidence type="ECO:0000256" key="1">
    <source>
        <dbReference type="RuleBase" id="RU341113"/>
    </source>
</evidence>
<sequence>MKSMKGLSNNRRQGNVAPQRSKHRTFSPRDDAQEYRARFILKFIFYLGLAATAAFYIAREWGNNRGIYAQLWSLHTHYALLTRVNPANEKMLFSVETSLDRAYRLLKFAPIIDTHNDLPFKVELLTGGGNLSAMDLYNLPKEWYQTDIVRLKQGRVGALFYSAYVDCYNYTWQTDNLKKTLEQIDLVKRIIAKYPHEFEFATSTTDIKRITSTGKIASLIGLEGGHQIDASMGTLRMMYDLGVRYMTLTHSCATAWADSSNPPFVHDGLGPDGAKFIYEMNRLGIMVDLSHVSHKVMDQTIRTSAAPVIFSHSSVFAITNHTRNVPDDILQLVKEKDGVVMINFYKEYVRGVEDVGDAVGMGRVVEHMLHVKNLIGARHLGMGADYDGDIVPVDGLEDVSKYPILIASLLEHGFTDDEIVGVTGGNLLRVFEKVEKVAHAMQQAHKPIEEMGMDVAKRCPDTQPERRAGLTNKGC</sequence>
<keyword evidence="1" id="KW-0224">Dipeptidase</keyword>
<evidence type="ECO:0000256" key="3">
    <source>
        <dbReference type="SAM" id="Phobius"/>
    </source>
</evidence>
<dbReference type="GO" id="GO:0070573">
    <property type="term" value="F:metallodipeptidase activity"/>
    <property type="evidence" value="ECO:0007669"/>
    <property type="project" value="InterPro"/>
</dbReference>
<dbReference type="AlphaFoldDB" id="A0A507FM78"/>
<feature type="transmembrane region" description="Helical" evidence="3">
    <location>
        <begin position="39"/>
        <end position="58"/>
    </location>
</feature>
<dbReference type="PANTHER" id="PTHR10443">
    <property type="entry name" value="MICROSOMAL DIPEPTIDASE"/>
    <property type="match status" value="1"/>
</dbReference>
<feature type="compositionally biased region" description="Polar residues" evidence="2">
    <location>
        <begin position="1"/>
        <end position="18"/>
    </location>
</feature>
<comment type="similarity">
    <text evidence="1">Belongs to the metallo-dependent hydrolases superfamily. Peptidase M19 family.</text>
</comment>
<dbReference type="Proteomes" id="UP000320333">
    <property type="component" value="Unassembled WGS sequence"/>
</dbReference>
<comment type="catalytic activity">
    <reaction evidence="1">
        <text>an L-aminoacyl-L-amino acid + H2O = 2 an L-alpha-amino acid</text>
        <dbReference type="Rhea" id="RHEA:48940"/>
        <dbReference type="ChEBI" id="CHEBI:15377"/>
        <dbReference type="ChEBI" id="CHEBI:59869"/>
        <dbReference type="ChEBI" id="CHEBI:77460"/>
        <dbReference type="EC" id="3.4.13.19"/>
    </reaction>
</comment>
<dbReference type="InterPro" id="IPR000180">
    <property type="entry name" value="Dipep_AS"/>
</dbReference>
<dbReference type="PROSITE" id="PS51365">
    <property type="entry name" value="RENAL_DIPEPTIDASE_2"/>
    <property type="match status" value="1"/>
</dbReference>
<evidence type="ECO:0000313" key="4">
    <source>
        <dbReference type="EMBL" id="TPX77363.1"/>
    </source>
</evidence>
<evidence type="ECO:0000313" key="5">
    <source>
        <dbReference type="Proteomes" id="UP000320333"/>
    </source>
</evidence>
<dbReference type="STRING" id="246404.A0A507FM78"/>
<keyword evidence="1" id="KW-0645">Protease</keyword>
<organism evidence="4 5">
    <name type="scientific">Chytriomyces confervae</name>
    <dbReference type="NCBI Taxonomy" id="246404"/>
    <lineage>
        <taxon>Eukaryota</taxon>
        <taxon>Fungi</taxon>
        <taxon>Fungi incertae sedis</taxon>
        <taxon>Chytridiomycota</taxon>
        <taxon>Chytridiomycota incertae sedis</taxon>
        <taxon>Chytridiomycetes</taxon>
        <taxon>Chytridiales</taxon>
        <taxon>Chytriomycetaceae</taxon>
        <taxon>Chytriomyces</taxon>
    </lineage>
</organism>
<dbReference type="CDD" id="cd01301">
    <property type="entry name" value="rDP_like"/>
    <property type="match status" value="1"/>
</dbReference>
<dbReference type="PANTHER" id="PTHR10443:SF12">
    <property type="entry name" value="DIPEPTIDASE"/>
    <property type="match status" value="1"/>
</dbReference>
<keyword evidence="5" id="KW-1185">Reference proteome</keyword>
<dbReference type="InterPro" id="IPR032466">
    <property type="entry name" value="Metal_Hydrolase"/>
</dbReference>
<dbReference type="InterPro" id="IPR008257">
    <property type="entry name" value="Pept_M19"/>
</dbReference>
<keyword evidence="1" id="KW-0862">Zinc</keyword>
<dbReference type="PROSITE" id="PS00869">
    <property type="entry name" value="RENAL_DIPEPTIDASE_1"/>
    <property type="match status" value="1"/>
</dbReference>
<dbReference type="EMBL" id="QEAP01000022">
    <property type="protein sequence ID" value="TPX77363.1"/>
    <property type="molecule type" value="Genomic_DNA"/>
</dbReference>
<keyword evidence="1" id="KW-0479">Metal-binding</keyword>
<protein>
    <recommendedName>
        <fullName evidence="1">Dipeptidase</fullName>
        <ecNumber evidence="1">3.4.13.19</ecNumber>
    </recommendedName>
</protein>
<comment type="cofactor">
    <cofactor evidence="1">
        <name>Zn(2+)</name>
        <dbReference type="ChEBI" id="CHEBI:29105"/>
    </cofactor>
</comment>
<keyword evidence="3" id="KW-1133">Transmembrane helix</keyword>
<keyword evidence="3" id="KW-0812">Transmembrane</keyword>
<reference evidence="4 5" key="1">
    <citation type="journal article" date="2019" name="Sci. Rep.">
        <title>Comparative genomics of chytrid fungi reveal insights into the obligate biotrophic and pathogenic lifestyle of Synchytrium endobioticum.</title>
        <authorList>
            <person name="van de Vossenberg B.T.L.H."/>
            <person name="Warris S."/>
            <person name="Nguyen H.D.T."/>
            <person name="van Gent-Pelzer M.P.E."/>
            <person name="Joly D.L."/>
            <person name="van de Geest H.C."/>
            <person name="Bonants P.J.M."/>
            <person name="Smith D.S."/>
            <person name="Levesque C.A."/>
            <person name="van der Lee T.A.J."/>
        </authorList>
    </citation>
    <scope>NUCLEOTIDE SEQUENCE [LARGE SCALE GENOMIC DNA]</scope>
    <source>
        <strain evidence="4 5">CBS 675.73</strain>
    </source>
</reference>
<keyword evidence="3" id="KW-0472">Membrane</keyword>
<dbReference type="OrthoDB" id="445695at2759"/>
<dbReference type="EC" id="3.4.13.19" evidence="1"/>
<dbReference type="GO" id="GO:0006508">
    <property type="term" value="P:proteolysis"/>
    <property type="evidence" value="ECO:0007669"/>
    <property type="project" value="UniProtKB-KW"/>
</dbReference>
<evidence type="ECO:0000256" key="2">
    <source>
        <dbReference type="SAM" id="MobiDB-lite"/>
    </source>
</evidence>
<gene>
    <name evidence="4" type="ORF">CcCBS67573_g01353</name>
</gene>
<dbReference type="Pfam" id="PF01244">
    <property type="entry name" value="Peptidase_M19"/>
    <property type="match status" value="1"/>
</dbReference>
<comment type="caution">
    <text evidence="4">The sequence shown here is derived from an EMBL/GenBank/DDBJ whole genome shotgun (WGS) entry which is preliminary data.</text>
</comment>
<feature type="region of interest" description="Disordered" evidence="2">
    <location>
        <begin position="1"/>
        <end position="27"/>
    </location>
</feature>
<accession>A0A507FM78</accession>